<dbReference type="Proteomes" id="UP000076722">
    <property type="component" value="Unassembled WGS sequence"/>
</dbReference>
<feature type="compositionally biased region" description="Basic and acidic residues" evidence="1">
    <location>
        <begin position="365"/>
        <end position="374"/>
    </location>
</feature>
<sequence>MQPTELEIELERETLRDIRRRSTIQVATVDPDLPSTSSSSLPDDLDTANVEDPLHLFWVPAHVHPELAPGEFRAFLKENANLERSRSTGGGLGRKKSMLSRQYSPSANDNVESESVKIKPRRRVSTRGDNVPQLTIEDLQNLEQLAEEASKSDDPSQLRSVLRRSLSLNVPLASQELDEQDAPIIVPQRPGQILRRAARTKIRKPGLSGDGGGHRFPASRRPQPAADPETATTLFQPPTLEDHEFDDRPRSFSEESSIYDSYAHDDDEPSSYEPPPQAIPSQPIQLQHPVPQHQPTPPPVPPPPVNIPPPPLSIPVQPPPQPQIQTPIISPRSPSPPSAASRSSPSPARRDKDKKGGGLFGFSKKQKEEKEKDGFFGSLFGGSKKKQEEQPPFHGSSGPAKAAALLGASKSKPSSTSPVSPQAQSHMIPGAPFARYPIHVERAVYRLSHIKLANPRRPLHEQVLISNLMFWYLGVINKAQTQATNPTPANSEAQTSDKDTEREEREAQEAAAREREREQAEAEAREKEAREREREREREVTMKKESGRRGSLTKTSGVGPGSSRRAEMPVKGPQYDLQHRVIEQEYGPQINTGPNGGRGMIRAESAPPLQSPGRSPTTPVGNSAPYHGYPNQGYQRPPLSPSSPQSPHSLGYSSSPDLNQNPMNQYPGYPVSSATSSSYMYDAGEVHSPAASPTGLPPGAMRAISPEQPHSWSMGTNSGYLNGPGPYAPASPKQSHRAASPHRSTSPRRSPSPPGHHGPTTVRKVSGGAKLQGRSHSATAVASQAHNAHPHTHGASRARKKSLTGQRRRSSEGMLVSPTEEDNVPLALWQQQHRNTNGR</sequence>
<feature type="compositionally biased region" description="Polar residues" evidence="1">
    <location>
        <begin position="651"/>
        <end position="664"/>
    </location>
</feature>
<feature type="compositionally biased region" description="Low complexity" evidence="1">
    <location>
        <begin position="323"/>
        <end position="347"/>
    </location>
</feature>
<evidence type="ECO:0000313" key="4">
    <source>
        <dbReference type="Proteomes" id="UP000076722"/>
    </source>
</evidence>
<dbReference type="InterPro" id="IPR040206">
    <property type="entry name" value="Zds1/2"/>
</dbReference>
<feature type="region of interest" description="Disordered" evidence="1">
    <location>
        <begin position="27"/>
        <end position="46"/>
    </location>
</feature>
<feature type="region of interest" description="Disordered" evidence="1">
    <location>
        <begin position="83"/>
        <end position="135"/>
    </location>
</feature>
<feature type="compositionally biased region" description="Polar residues" evidence="1">
    <location>
        <begin position="482"/>
        <end position="494"/>
    </location>
</feature>
<dbReference type="PANTHER" id="PTHR28089">
    <property type="entry name" value="PROTEIN ZDS1-RELATED"/>
    <property type="match status" value="1"/>
</dbReference>
<feature type="compositionally biased region" description="Polar residues" evidence="1">
    <location>
        <begin position="829"/>
        <end position="839"/>
    </location>
</feature>
<dbReference type="STRING" id="1314777.A0A164W0R0"/>
<dbReference type="GO" id="GO:0010971">
    <property type="term" value="P:positive regulation of G2/M transition of mitotic cell cycle"/>
    <property type="evidence" value="ECO:0007669"/>
    <property type="project" value="TreeGrafter"/>
</dbReference>
<feature type="compositionally biased region" description="Polar residues" evidence="1">
    <location>
        <begin position="708"/>
        <end position="720"/>
    </location>
</feature>
<gene>
    <name evidence="3" type="ORF">SISNIDRAFT_484850</name>
</gene>
<dbReference type="AlphaFoldDB" id="A0A164W0R0"/>
<reference evidence="3 4" key="1">
    <citation type="journal article" date="2016" name="Mol. Biol. Evol.">
        <title>Comparative Genomics of Early-Diverging Mushroom-Forming Fungi Provides Insights into the Origins of Lignocellulose Decay Capabilities.</title>
        <authorList>
            <person name="Nagy L.G."/>
            <person name="Riley R."/>
            <person name="Tritt A."/>
            <person name="Adam C."/>
            <person name="Daum C."/>
            <person name="Floudas D."/>
            <person name="Sun H."/>
            <person name="Yadav J.S."/>
            <person name="Pangilinan J."/>
            <person name="Larsson K.H."/>
            <person name="Matsuura K."/>
            <person name="Barry K."/>
            <person name="Labutti K."/>
            <person name="Kuo R."/>
            <person name="Ohm R.A."/>
            <person name="Bhattacharya S.S."/>
            <person name="Shirouzu T."/>
            <person name="Yoshinaga Y."/>
            <person name="Martin F.M."/>
            <person name="Grigoriev I.V."/>
            <person name="Hibbett D.S."/>
        </authorList>
    </citation>
    <scope>NUCLEOTIDE SEQUENCE [LARGE SCALE GENOMIC DNA]</scope>
    <source>
        <strain evidence="3 4">HHB9708</strain>
    </source>
</reference>
<dbReference type="OrthoDB" id="5589766at2759"/>
<dbReference type="GO" id="GO:0005737">
    <property type="term" value="C:cytoplasm"/>
    <property type="evidence" value="ECO:0007669"/>
    <property type="project" value="TreeGrafter"/>
</dbReference>
<feature type="domain" description="Protein Zds1 C-terminal" evidence="2">
    <location>
        <begin position="423"/>
        <end position="477"/>
    </location>
</feature>
<evidence type="ECO:0000256" key="1">
    <source>
        <dbReference type="SAM" id="MobiDB-lite"/>
    </source>
</evidence>
<feature type="compositionally biased region" description="Pro residues" evidence="1">
    <location>
        <begin position="292"/>
        <end position="322"/>
    </location>
</feature>
<name>A0A164W0R0_9AGAM</name>
<feature type="compositionally biased region" description="Basic residues" evidence="1">
    <location>
        <begin position="788"/>
        <end position="808"/>
    </location>
</feature>
<evidence type="ECO:0000313" key="3">
    <source>
        <dbReference type="EMBL" id="KZS94647.1"/>
    </source>
</evidence>
<feature type="compositionally biased region" description="Low complexity" evidence="1">
    <location>
        <begin position="30"/>
        <end position="42"/>
    </location>
</feature>
<feature type="compositionally biased region" description="Polar residues" evidence="1">
    <location>
        <begin position="99"/>
        <end position="110"/>
    </location>
</feature>
<organism evidence="3 4">
    <name type="scientific">Sistotremastrum niveocremeum HHB9708</name>
    <dbReference type="NCBI Taxonomy" id="1314777"/>
    <lineage>
        <taxon>Eukaryota</taxon>
        <taxon>Fungi</taxon>
        <taxon>Dikarya</taxon>
        <taxon>Basidiomycota</taxon>
        <taxon>Agaricomycotina</taxon>
        <taxon>Agaricomycetes</taxon>
        <taxon>Sistotremastrales</taxon>
        <taxon>Sistotremastraceae</taxon>
        <taxon>Sertulicium</taxon>
        <taxon>Sertulicium niveocremeum</taxon>
    </lineage>
</organism>
<protein>
    <recommendedName>
        <fullName evidence="2">Protein Zds1 C-terminal domain-containing protein</fullName>
    </recommendedName>
</protein>
<feature type="compositionally biased region" description="Polar residues" evidence="1">
    <location>
        <begin position="612"/>
        <end position="621"/>
    </location>
</feature>
<dbReference type="GO" id="GO:0030010">
    <property type="term" value="P:establishment of cell polarity"/>
    <property type="evidence" value="ECO:0007669"/>
    <property type="project" value="TreeGrafter"/>
</dbReference>
<feature type="compositionally biased region" description="Basic and acidic residues" evidence="1">
    <location>
        <begin position="240"/>
        <end position="253"/>
    </location>
</feature>
<evidence type="ECO:0000259" key="2">
    <source>
        <dbReference type="SMART" id="SM01327"/>
    </source>
</evidence>
<dbReference type="InterPro" id="IPR013941">
    <property type="entry name" value="ZDS1_C"/>
</dbReference>
<feature type="region of interest" description="Disordered" evidence="1">
    <location>
        <begin position="199"/>
        <end position="429"/>
    </location>
</feature>
<feature type="region of interest" description="Disordered" evidence="1">
    <location>
        <begin position="482"/>
        <end position="839"/>
    </location>
</feature>
<accession>A0A164W0R0</accession>
<dbReference type="Pfam" id="PF08632">
    <property type="entry name" value="Zds_C"/>
    <property type="match status" value="1"/>
</dbReference>
<feature type="compositionally biased region" description="Low complexity" evidence="1">
    <location>
        <begin position="395"/>
        <end position="421"/>
    </location>
</feature>
<keyword evidence="4" id="KW-1185">Reference proteome</keyword>
<feature type="compositionally biased region" description="Basic and acidic residues" evidence="1">
    <location>
        <begin position="495"/>
        <end position="548"/>
    </location>
</feature>
<proteinExistence type="predicted"/>
<feature type="compositionally biased region" description="Low complexity" evidence="1">
    <location>
        <begin position="279"/>
        <end position="291"/>
    </location>
</feature>
<dbReference type="PANTHER" id="PTHR28089:SF1">
    <property type="entry name" value="PROTEIN ZDS1-RELATED"/>
    <property type="match status" value="1"/>
</dbReference>
<dbReference type="SMART" id="SM01327">
    <property type="entry name" value="Zds_C"/>
    <property type="match status" value="1"/>
</dbReference>
<dbReference type="EMBL" id="KV419404">
    <property type="protein sequence ID" value="KZS94647.1"/>
    <property type="molecule type" value="Genomic_DNA"/>
</dbReference>
<feature type="compositionally biased region" description="Polar residues" evidence="1">
    <location>
        <begin position="774"/>
        <end position="786"/>
    </location>
</feature>